<keyword evidence="2" id="KW-0934">Plastid</keyword>
<organism evidence="2">
    <name type="scientific">Antithamnion hubbsii</name>
    <dbReference type="NCBI Taxonomy" id="1005974"/>
    <lineage>
        <taxon>Eukaryota</taxon>
        <taxon>Rhodophyta</taxon>
        <taxon>Florideophyceae</taxon>
        <taxon>Rhodymeniophycidae</taxon>
        <taxon>Ceramiales</taxon>
        <taxon>Ceramiaceae</taxon>
        <taxon>Antithamnion</taxon>
    </lineage>
</organism>
<gene>
    <name evidence="2" type="primary">ycf22</name>
</gene>
<accession>A0A4D6WLK6</accession>
<dbReference type="PANTHER" id="PTHR34675">
    <property type="entry name" value="PROTEIN TRIGALACTOSYLDIACYLGLYCEROL 2, CHLOROPLASTIC"/>
    <property type="match status" value="1"/>
</dbReference>
<dbReference type="PANTHER" id="PTHR34675:SF1">
    <property type="entry name" value="PROTEIN TRIGALACTOSYLDIACYLGLYCEROL 2, CHLOROPLASTIC"/>
    <property type="match status" value="1"/>
</dbReference>
<name>A0A4D6WLK6_9FLOR</name>
<dbReference type="InterPro" id="IPR003399">
    <property type="entry name" value="Mce/MlaD"/>
</dbReference>
<dbReference type="InterPro" id="IPR039342">
    <property type="entry name" value="TGD2-like"/>
</dbReference>
<dbReference type="Pfam" id="PF02470">
    <property type="entry name" value="MlaD"/>
    <property type="match status" value="1"/>
</dbReference>
<feature type="domain" description="Mce/MlaD" evidence="1">
    <location>
        <begin position="1"/>
        <end position="55"/>
    </location>
</feature>
<protein>
    <recommendedName>
        <fullName evidence="1">Mce/MlaD domain-containing protein</fullName>
    </recommendedName>
</protein>
<sequence length="157" mass="18104">MRGVNIGYIKNLQINVNSVLILAYIKSSNIWIPKNSIVETNQTGLFNDTVIDIIPLEKIKISDIRSINLFNENCLTSAVFCNNQYIVGNRGLNYDDLVRATTRIAQRFDDPRFFSLLYIFLQNGIEISDDVVMVLNEISDIIYLFHISLRNFLLQHM</sequence>
<dbReference type="EMBL" id="MK814610">
    <property type="protein sequence ID" value="QCI04443.1"/>
    <property type="molecule type" value="Genomic_DNA"/>
</dbReference>
<reference evidence="2" key="1">
    <citation type="journal article" date="2019" name="Mol. Phylogenet. Evol.">
        <title>Morphological evolution and classification of the red algal order Ceramiales inferred using plastid phylogenomics.</title>
        <authorList>
            <person name="Diaz-Tapia P."/>
            <person name="Pasella M.M."/>
            <person name="Verbruggen H."/>
            <person name="Maggs C.A."/>
        </authorList>
    </citation>
    <scope>NUCLEOTIDE SEQUENCE</scope>
    <source>
        <strain evidence="2">PD2206</strain>
    </source>
</reference>
<proteinExistence type="predicted"/>
<reference evidence="2" key="2">
    <citation type="submission" date="2019-04" db="EMBL/GenBank/DDBJ databases">
        <authorList>
            <person name="Pasella M."/>
        </authorList>
    </citation>
    <scope>NUCLEOTIDE SEQUENCE</scope>
    <source>
        <strain evidence="2">PD2206</strain>
    </source>
</reference>
<evidence type="ECO:0000313" key="2">
    <source>
        <dbReference type="EMBL" id="QCI04443.1"/>
    </source>
</evidence>
<evidence type="ECO:0000259" key="1">
    <source>
        <dbReference type="Pfam" id="PF02470"/>
    </source>
</evidence>
<dbReference type="AlphaFoldDB" id="A0A4D6WLK6"/>
<geneLocation type="plastid" evidence="2"/>